<evidence type="ECO:0000313" key="2">
    <source>
        <dbReference type="Proteomes" id="UP001055072"/>
    </source>
</evidence>
<accession>A0ACB8UDK4</accession>
<sequence length="530" mass="59202">MIPSAANSFRGYVEWSSAQAIPALSSVLHPLKVYPFQACVAIGWAILAVVTVSRMLRPHRKQWRPPVIPYWIPYLGSALQYGKDPIGFLNKCKEQHGNVFTFVMIGRRFTVALGPYGTHFVMSGQSNAISAGQAQTALTTPVFGEGVMYDAPMDYFTEQKRFITSIMDSERFNLYVPIVEEEVLQVFRNDPSFTTGSIDALGILSKVILRTLTATLQGPDAAARITGTHFPVFMDLLGGFTPLHWMFKGLPLPSYRKRDIAHAKMRQMFLDIIQERRLNGMMNEKNDLLAELVDQQYRDGNPVTDTDIAHLMIATLVVGYQTSAFAATWILLHIADEPSIAELLYEEQQVHYMNNDGSWRPLAYSGLLKLPILRSVIRETFRVNPPVSTVVRLVTEDLVLPTSIGTDPSGSPLLVPKGDFIMTSNGVSQLDADAWKDPLKWDPLRWLNVDEKIAVTANQTSYQPFGTGKHRCSGELFAILELSVVVSTFIRHYELRLPGSLPASDYSRVHIAPLSSEILIFPRTKVQNSG</sequence>
<dbReference type="Proteomes" id="UP001055072">
    <property type="component" value="Unassembled WGS sequence"/>
</dbReference>
<keyword evidence="2" id="KW-1185">Reference proteome</keyword>
<organism evidence="1 2">
    <name type="scientific">Irpex rosettiformis</name>
    <dbReference type="NCBI Taxonomy" id="378272"/>
    <lineage>
        <taxon>Eukaryota</taxon>
        <taxon>Fungi</taxon>
        <taxon>Dikarya</taxon>
        <taxon>Basidiomycota</taxon>
        <taxon>Agaricomycotina</taxon>
        <taxon>Agaricomycetes</taxon>
        <taxon>Polyporales</taxon>
        <taxon>Irpicaceae</taxon>
        <taxon>Irpex</taxon>
    </lineage>
</organism>
<dbReference type="EMBL" id="MU274904">
    <property type="protein sequence ID" value="KAI0092370.1"/>
    <property type="molecule type" value="Genomic_DNA"/>
</dbReference>
<comment type="caution">
    <text evidence="1">The sequence shown here is derived from an EMBL/GenBank/DDBJ whole genome shotgun (WGS) entry which is preliminary data.</text>
</comment>
<name>A0ACB8UDK4_9APHY</name>
<protein>
    <submittedName>
        <fullName evidence="1">Cytochrome P450</fullName>
    </submittedName>
</protein>
<reference evidence="1" key="1">
    <citation type="journal article" date="2021" name="Environ. Microbiol.">
        <title>Gene family expansions and transcriptome signatures uncover fungal adaptations to wood decay.</title>
        <authorList>
            <person name="Hage H."/>
            <person name="Miyauchi S."/>
            <person name="Viragh M."/>
            <person name="Drula E."/>
            <person name="Min B."/>
            <person name="Chaduli D."/>
            <person name="Navarro D."/>
            <person name="Favel A."/>
            <person name="Norest M."/>
            <person name="Lesage-Meessen L."/>
            <person name="Balint B."/>
            <person name="Merenyi Z."/>
            <person name="de Eugenio L."/>
            <person name="Morin E."/>
            <person name="Martinez A.T."/>
            <person name="Baldrian P."/>
            <person name="Stursova M."/>
            <person name="Martinez M.J."/>
            <person name="Novotny C."/>
            <person name="Magnuson J.K."/>
            <person name="Spatafora J.W."/>
            <person name="Maurice S."/>
            <person name="Pangilinan J."/>
            <person name="Andreopoulos W."/>
            <person name="LaButti K."/>
            <person name="Hundley H."/>
            <person name="Na H."/>
            <person name="Kuo A."/>
            <person name="Barry K."/>
            <person name="Lipzen A."/>
            <person name="Henrissat B."/>
            <person name="Riley R."/>
            <person name="Ahrendt S."/>
            <person name="Nagy L.G."/>
            <person name="Grigoriev I.V."/>
            <person name="Martin F."/>
            <person name="Rosso M.N."/>
        </authorList>
    </citation>
    <scope>NUCLEOTIDE SEQUENCE</scope>
    <source>
        <strain evidence="1">CBS 384.51</strain>
    </source>
</reference>
<evidence type="ECO:0000313" key="1">
    <source>
        <dbReference type="EMBL" id="KAI0092370.1"/>
    </source>
</evidence>
<gene>
    <name evidence="1" type="ORF">BDY19DRAFT_598267</name>
</gene>
<proteinExistence type="predicted"/>